<keyword evidence="5" id="KW-0143">Chaperone</keyword>
<keyword evidence="4 8" id="KW-0862">Zinc</keyword>
<accession>A0A1F8EZU3</accession>
<dbReference type="GO" id="GO:0051082">
    <property type="term" value="F:unfolded protein binding"/>
    <property type="evidence" value="ECO:0007669"/>
    <property type="project" value="InterPro"/>
</dbReference>
<protein>
    <recommendedName>
        <fullName evidence="7">Chaperone protein DnaJ</fullName>
    </recommendedName>
</protein>
<comment type="similarity">
    <text evidence="6">Belongs to the DnaJ family.</text>
</comment>
<dbReference type="PRINTS" id="PR00625">
    <property type="entry name" value="JDOMAIN"/>
</dbReference>
<dbReference type="InterPro" id="IPR036410">
    <property type="entry name" value="HSP_DnaJ_Cys-rich_dom_sf"/>
</dbReference>
<name>A0A1F8EZU3_9BACT</name>
<reference evidence="11 12" key="1">
    <citation type="journal article" date="2016" name="Nat. Commun.">
        <title>Thousands of microbial genomes shed light on interconnected biogeochemical processes in an aquifer system.</title>
        <authorList>
            <person name="Anantharaman K."/>
            <person name="Brown C.T."/>
            <person name="Hug L.A."/>
            <person name="Sharon I."/>
            <person name="Castelle C.J."/>
            <person name="Probst A.J."/>
            <person name="Thomas B.C."/>
            <person name="Singh A."/>
            <person name="Wilkins M.J."/>
            <person name="Karaoz U."/>
            <person name="Brodie E.L."/>
            <person name="Williams K.H."/>
            <person name="Hubbard S.S."/>
            <person name="Banfield J.F."/>
        </authorList>
    </citation>
    <scope>NUCLEOTIDE SEQUENCE [LARGE SCALE GENOMIC DNA]</scope>
</reference>
<dbReference type="SUPFAM" id="SSF46565">
    <property type="entry name" value="Chaperone J-domain"/>
    <property type="match status" value="1"/>
</dbReference>
<dbReference type="Pfam" id="PF00226">
    <property type="entry name" value="DnaJ"/>
    <property type="match status" value="1"/>
</dbReference>
<dbReference type="Gene3D" id="1.10.287.110">
    <property type="entry name" value="DnaJ domain"/>
    <property type="match status" value="1"/>
</dbReference>
<dbReference type="GO" id="GO:0005737">
    <property type="term" value="C:cytoplasm"/>
    <property type="evidence" value="ECO:0007669"/>
    <property type="project" value="TreeGrafter"/>
</dbReference>
<dbReference type="FunFam" id="2.10.230.10:FF:000002">
    <property type="entry name" value="Molecular chaperone DnaJ"/>
    <property type="match status" value="1"/>
</dbReference>
<dbReference type="PROSITE" id="PS51188">
    <property type="entry name" value="ZF_CR"/>
    <property type="match status" value="1"/>
</dbReference>
<keyword evidence="2" id="KW-0677">Repeat</keyword>
<evidence type="ECO:0000313" key="12">
    <source>
        <dbReference type="Proteomes" id="UP000178023"/>
    </source>
</evidence>
<evidence type="ECO:0000256" key="7">
    <source>
        <dbReference type="ARBA" id="ARBA00067609"/>
    </source>
</evidence>
<dbReference type="InterPro" id="IPR018253">
    <property type="entry name" value="DnaJ_domain_CS"/>
</dbReference>
<dbReference type="PANTHER" id="PTHR43096:SF10">
    <property type="entry name" value="CHAPERONE PROTEIN DNAJ A6, CHLOROPLASTIC"/>
    <property type="match status" value="1"/>
</dbReference>
<evidence type="ECO:0000259" key="9">
    <source>
        <dbReference type="PROSITE" id="PS50076"/>
    </source>
</evidence>
<dbReference type="CDD" id="cd10719">
    <property type="entry name" value="DnaJ_zf"/>
    <property type="match status" value="1"/>
</dbReference>
<dbReference type="SUPFAM" id="SSF49493">
    <property type="entry name" value="HSP40/DnaJ peptide-binding domain"/>
    <property type="match status" value="1"/>
</dbReference>
<dbReference type="InterPro" id="IPR001623">
    <property type="entry name" value="DnaJ_domain"/>
</dbReference>
<comment type="caution">
    <text evidence="11">The sequence shown here is derived from an EMBL/GenBank/DDBJ whole genome shotgun (WGS) entry which is preliminary data.</text>
</comment>
<evidence type="ECO:0000256" key="5">
    <source>
        <dbReference type="ARBA" id="ARBA00023186"/>
    </source>
</evidence>
<dbReference type="CDD" id="cd06257">
    <property type="entry name" value="DnaJ"/>
    <property type="match status" value="1"/>
</dbReference>
<evidence type="ECO:0000256" key="1">
    <source>
        <dbReference type="ARBA" id="ARBA00022723"/>
    </source>
</evidence>
<keyword evidence="1 8" id="KW-0479">Metal-binding</keyword>
<evidence type="ECO:0000313" key="11">
    <source>
        <dbReference type="EMBL" id="OGN06394.1"/>
    </source>
</evidence>
<feature type="domain" description="J" evidence="9">
    <location>
        <begin position="4"/>
        <end position="66"/>
    </location>
</feature>
<feature type="zinc finger region" description="CR-type" evidence="8">
    <location>
        <begin position="147"/>
        <end position="229"/>
    </location>
</feature>
<dbReference type="GO" id="GO:0042026">
    <property type="term" value="P:protein refolding"/>
    <property type="evidence" value="ECO:0007669"/>
    <property type="project" value="TreeGrafter"/>
</dbReference>
<evidence type="ECO:0000256" key="2">
    <source>
        <dbReference type="ARBA" id="ARBA00022737"/>
    </source>
</evidence>
<evidence type="ECO:0000259" key="10">
    <source>
        <dbReference type="PROSITE" id="PS51188"/>
    </source>
</evidence>
<dbReference type="SMART" id="SM00271">
    <property type="entry name" value="DnaJ"/>
    <property type="match status" value="1"/>
</dbReference>
<evidence type="ECO:0000256" key="6">
    <source>
        <dbReference type="ARBA" id="ARBA00061004"/>
    </source>
</evidence>
<dbReference type="Proteomes" id="UP000178023">
    <property type="component" value="Unassembled WGS sequence"/>
</dbReference>
<dbReference type="Pfam" id="PF00684">
    <property type="entry name" value="DnaJ_CXXCXGXG"/>
    <property type="match status" value="1"/>
</dbReference>
<feature type="domain" description="CR-type" evidence="10">
    <location>
        <begin position="147"/>
        <end position="229"/>
    </location>
</feature>
<dbReference type="InterPro" id="IPR036869">
    <property type="entry name" value="J_dom_sf"/>
</dbReference>
<dbReference type="EMBL" id="MGJL01000039">
    <property type="protein sequence ID" value="OGN06394.1"/>
    <property type="molecule type" value="Genomic_DNA"/>
</dbReference>
<dbReference type="PROSITE" id="PS50076">
    <property type="entry name" value="DNAJ_2"/>
    <property type="match status" value="1"/>
</dbReference>
<sequence length="271" mass="29801">MSKDYYTILNISRAANREDIKKAYRKLAHQYHPDKTGGDDKKFKEINEAYQVLSDPNKRSNYDNFGYAYNDGGFQGSPFGGAQGYDFSSIWDLFGGGKKKRSSGGFEDIFEIFSDAFSGGAYAAPREESERGEDIFLEVPLAKKDLGKRRFVEFEAFNNCKDCSGSGVAQGYKMSYCSACGGAGQIKHTSQSGFGVFTRVSVCPSCRGKGRMPEKRCPKCDGAGRVKAKRKIEIQIPEDITDAYNIILPKQGNAGKNGQASGDLAVNLRIK</sequence>
<organism evidence="11 12">
    <name type="scientific">Candidatus Yanofskybacteria bacterium RIFCSPHIGHO2_01_FULL_45_42</name>
    <dbReference type="NCBI Taxonomy" id="1802671"/>
    <lineage>
        <taxon>Bacteria</taxon>
        <taxon>Candidatus Yanofskyibacteriota</taxon>
    </lineage>
</organism>
<dbReference type="InterPro" id="IPR008971">
    <property type="entry name" value="HSP40/DnaJ_pept-bd"/>
</dbReference>
<gene>
    <name evidence="11" type="ORF">A2750_04025</name>
</gene>
<proteinExistence type="inferred from homology"/>
<dbReference type="SUPFAM" id="SSF57938">
    <property type="entry name" value="DnaJ/Hsp40 cysteine-rich domain"/>
    <property type="match status" value="1"/>
</dbReference>
<dbReference type="GO" id="GO:0031072">
    <property type="term" value="F:heat shock protein binding"/>
    <property type="evidence" value="ECO:0007669"/>
    <property type="project" value="InterPro"/>
</dbReference>
<dbReference type="PANTHER" id="PTHR43096">
    <property type="entry name" value="DNAJ HOMOLOG 1, MITOCHONDRIAL-RELATED"/>
    <property type="match status" value="1"/>
</dbReference>
<dbReference type="InterPro" id="IPR001305">
    <property type="entry name" value="HSP_DnaJ_Cys-rich_dom"/>
</dbReference>
<keyword evidence="3 8" id="KW-0863">Zinc-finger</keyword>
<dbReference type="Gene3D" id="2.10.230.10">
    <property type="entry name" value="Heat shock protein DnaJ, cysteine-rich domain"/>
    <property type="match status" value="1"/>
</dbReference>
<evidence type="ECO:0000256" key="3">
    <source>
        <dbReference type="ARBA" id="ARBA00022771"/>
    </source>
</evidence>
<evidence type="ECO:0000256" key="8">
    <source>
        <dbReference type="PROSITE-ProRule" id="PRU00546"/>
    </source>
</evidence>
<dbReference type="PROSITE" id="PS00636">
    <property type="entry name" value="DNAJ_1"/>
    <property type="match status" value="1"/>
</dbReference>
<dbReference type="Gene3D" id="2.60.260.20">
    <property type="entry name" value="Urease metallochaperone UreE, N-terminal domain"/>
    <property type="match status" value="1"/>
</dbReference>
<dbReference type="GO" id="GO:0008270">
    <property type="term" value="F:zinc ion binding"/>
    <property type="evidence" value="ECO:0007669"/>
    <property type="project" value="UniProtKB-KW"/>
</dbReference>
<evidence type="ECO:0000256" key="4">
    <source>
        <dbReference type="ARBA" id="ARBA00022833"/>
    </source>
</evidence>
<dbReference type="AlphaFoldDB" id="A0A1F8EZU3"/>